<evidence type="ECO:0000256" key="5">
    <source>
        <dbReference type="ARBA" id="ARBA00023002"/>
    </source>
</evidence>
<reference evidence="7" key="1">
    <citation type="submission" date="2021-02" db="EMBL/GenBank/DDBJ databases">
        <authorList>
            <person name="Nowell W R."/>
        </authorList>
    </citation>
    <scope>NUCLEOTIDE SEQUENCE</scope>
</reference>
<keyword evidence="4" id="KW-0521">NADP</keyword>
<dbReference type="PANTHER" id="PTHR43303">
    <property type="entry name" value="NADPH DEHYDROGENASE C23G7.10C-RELATED"/>
    <property type="match status" value="1"/>
</dbReference>
<keyword evidence="3" id="KW-0288">FMN</keyword>
<sequence length="423" mass="47355">MMKDKFLHQLHSVTNVKIAKLVFVMTSSTNSVLPWPYTDKCPSVGTLPQTDSSTLPALFRPLKIRSLTLKNRLAVSPMCMYSSQNGFLNDWHLVHLGQFAVGGAALVIQEATAVQPNGRISPYDAGLWMDEQMEMTKRIVQFIHSQNCAAGIQLAHAGRKASMKAPFHQTPGDRSQPAYVTKEEGGWPDDVMAPSPLPFAENYCVPKEMSLEQIEQFKQDFIKSVKRSDKCGFDFLEIHAAHGYLLTEFLSPTSNKRKDQYGGTFENRVRLLLELISLVRQTWPLTKPLSVRLSCDEWVGSEGWTMDDTLRLIPQLIELGVDIVDTSSGGNSSSQQLPLPLKPGYQVSFSEAIKKSEYGIKIMTAPVGLIVEAKQANDIVEQKYGDLVLMAREYLRDPHFPLKAAKELGVKELAWPPQYQRAK</sequence>
<dbReference type="PANTHER" id="PTHR43303:SF4">
    <property type="entry name" value="NADPH DEHYDROGENASE C23G7.10C-RELATED"/>
    <property type="match status" value="1"/>
</dbReference>
<evidence type="ECO:0000313" key="7">
    <source>
        <dbReference type="EMBL" id="CAF0926009.1"/>
    </source>
</evidence>
<dbReference type="AlphaFoldDB" id="A0A814BAZ9"/>
<gene>
    <name evidence="7" type="ORF">SEV965_LOCUS6910</name>
</gene>
<comment type="cofactor">
    <cofactor evidence="1">
        <name>FMN</name>
        <dbReference type="ChEBI" id="CHEBI:58210"/>
    </cofactor>
</comment>
<evidence type="ECO:0000256" key="3">
    <source>
        <dbReference type="ARBA" id="ARBA00022643"/>
    </source>
</evidence>
<dbReference type="InterPro" id="IPR044152">
    <property type="entry name" value="YqjM-like"/>
</dbReference>
<dbReference type="GO" id="GO:0010181">
    <property type="term" value="F:FMN binding"/>
    <property type="evidence" value="ECO:0007669"/>
    <property type="project" value="InterPro"/>
</dbReference>
<proteinExistence type="predicted"/>
<name>A0A814BAZ9_9BILA</name>
<dbReference type="Proteomes" id="UP000663889">
    <property type="component" value="Unassembled WGS sequence"/>
</dbReference>
<dbReference type="Gene3D" id="3.20.20.70">
    <property type="entry name" value="Aldolase class I"/>
    <property type="match status" value="1"/>
</dbReference>
<dbReference type="CDD" id="cd02932">
    <property type="entry name" value="OYE_YqiM_FMN"/>
    <property type="match status" value="1"/>
</dbReference>
<evidence type="ECO:0000259" key="6">
    <source>
        <dbReference type="Pfam" id="PF00724"/>
    </source>
</evidence>
<dbReference type="SUPFAM" id="SSF51395">
    <property type="entry name" value="FMN-linked oxidoreductases"/>
    <property type="match status" value="1"/>
</dbReference>
<dbReference type="EMBL" id="CAJNOU010000233">
    <property type="protein sequence ID" value="CAF0926009.1"/>
    <property type="molecule type" value="Genomic_DNA"/>
</dbReference>
<dbReference type="GO" id="GO:0003959">
    <property type="term" value="F:NADPH dehydrogenase activity"/>
    <property type="evidence" value="ECO:0007669"/>
    <property type="project" value="InterPro"/>
</dbReference>
<dbReference type="InterPro" id="IPR013785">
    <property type="entry name" value="Aldolase_TIM"/>
</dbReference>
<dbReference type="Pfam" id="PF00724">
    <property type="entry name" value="Oxidored_FMN"/>
    <property type="match status" value="1"/>
</dbReference>
<evidence type="ECO:0000313" key="8">
    <source>
        <dbReference type="Proteomes" id="UP000663889"/>
    </source>
</evidence>
<organism evidence="7 8">
    <name type="scientific">Rotaria sordida</name>
    <dbReference type="NCBI Taxonomy" id="392033"/>
    <lineage>
        <taxon>Eukaryota</taxon>
        <taxon>Metazoa</taxon>
        <taxon>Spiralia</taxon>
        <taxon>Gnathifera</taxon>
        <taxon>Rotifera</taxon>
        <taxon>Eurotatoria</taxon>
        <taxon>Bdelloidea</taxon>
        <taxon>Philodinida</taxon>
        <taxon>Philodinidae</taxon>
        <taxon>Rotaria</taxon>
    </lineage>
</organism>
<accession>A0A814BAZ9</accession>
<evidence type="ECO:0000256" key="2">
    <source>
        <dbReference type="ARBA" id="ARBA00022630"/>
    </source>
</evidence>
<evidence type="ECO:0000256" key="4">
    <source>
        <dbReference type="ARBA" id="ARBA00022857"/>
    </source>
</evidence>
<protein>
    <recommendedName>
        <fullName evidence="6">NADH:flavin oxidoreductase/NADH oxidase N-terminal domain-containing protein</fullName>
    </recommendedName>
</protein>
<keyword evidence="5" id="KW-0560">Oxidoreductase</keyword>
<dbReference type="GO" id="GO:0050661">
    <property type="term" value="F:NADP binding"/>
    <property type="evidence" value="ECO:0007669"/>
    <property type="project" value="InterPro"/>
</dbReference>
<feature type="domain" description="NADH:flavin oxidoreductase/NADH oxidase N-terminal" evidence="6">
    <location>
        <begin position="58"/>
        <end position="408"/>
    </location>
</feature>
<keyword evidence="2" id="KW-0285">Flavoprotein</keyword>
<dbReference type="InterPro" id="IPR001155">
    <property type="entry name" value="OxRdtase_FMN_N"/>
</dbReference>
<evidence type="ECO:0000256" key="1">
    <source>
        <dbReference type="ARBA" id="ARBA00001917"/>
    </source>
</evidence>
<comment type="caution">
    <text evidence="7">The sequence shown here is derived from an EMBL/GenBank/DDBJ whole genome shotgun (WGS) entry which is preliminary data.</text>
</comment>